<evidence type="ECO:0000313" key="8">
    <source>
        <dbReference type="Proteomes" id="UP000024816"/>
    </source>
</evidence>
<feature type="transmembrane region" description="Helical" evidence="5">
    <location>
        <begin position="49"/>
        <end position="71"/>
    </location>
</feature>
<feature type="transmembrane region" description="Helical" evidence="5">
    <location>
        <begin position="169"/>
        <end position="188"/>
    </location>
</feature>
<dbReference type="Pfam" id="PF00892">
    <property type="entry name" value="EamA"/>
    <property type="match status" value="2"/>
</dbReference>
<evidence type="ECO:0000256" key="1">
    <source>
        <dbReference type="ARBA" id="ARBA00004141"/>
    </source>
</evidence>
<organism evidence="7 8">
    <name type="scientific">Hyphomonas jannaschiana VP2</name>
    <dbReference type="NCBI Taxonomy" id="1280952"/>
    <lineage>
        <taxon>Bacteria</taxon>
        <taxon>Pseudomonadati</taxon>
        <taxon>Pseudomonadota</taxon>
        <taxon>Alphaproteobacteria</taxon>
        <taxon>Hyphomonadales</taxon>
        <taxon>Hyphomonadaceae</taxon>
        <taxon>Hyphomonas</taxon>
    </lineage>
</organism>
<keyword evidence="3 5" id="KW-1133">Transmembrane helix</keyword>
<dbReference type="PATRIC" id="fig|1280952.3.peg.3347"/>
<feature type="transmembrane region" description="Helical" evidence="5">
    <location>
        <begin position="16"/>
        <end position="37"/>
    </location>
</feature>
<feature type="transmembrane region" description="Helical" evidence="5">
    <location>
        <begin position="231"/>
        <end position="253"/>
    </location>
</feature>
<gene>
    <name evidence="7" type="ORF">HJA_16724</name>
</gene>
<feature type="domain" description="EamA" evidence="6">
    <location>
        <begin position="18"/>
        <end position="156"/>
    </location>
</feature>
<evidence type="ECO:0000256" key="5">
    <source>
        <dbReference type="SAM" id="Phobius"/>
    </source>
</evidence>
<evidence type="ECO:0000256" key="2">
    <source>
        <dbReference type="ARBA" id="ARBA00022692"/>
    </source>
</evidence>
<dbReference type="OrthoDB" id="9810556at2"/>
<dbReference type="InterPro" id="IPR037185">
    <property type="entry name" value="EmrE-like"/>
</dbReference>
<dbReference type="EMBL" id="ARYJ01000017">
    <property type="protein sequence ID" value="KCZ83837.1"/>
    <property type="molecule type" value="Genomic_DNA"/>
</dbReference>
<dbReference type="STRING" id="1280952.HJA_16724"/>
<dbReference type="InterPro" id="IPR050638">
    <property type="entry name" value="AA-Vitamin_Transporters"/>
</dbReference>
<keyword evidence="2 5" id="KW-0812">Transmembrane</keyword>
<feature type="transmembrane region" description="Helical" evidence="5">
    <location>
        <begin position="139"/>
        <end position="157"/>
    </location>
</feature>
<name>A0A059F6D6_9PROT</name>
<dbReference type="PANTHER" id="PTHR32322">
    <property type="entry name" value="INNER MEMBRANE TRANSPORTER"/>
    <property type="match status" value="1"/>
</dbReference>
<dbReference type="AlphaFoldDB" id="A0A059F6D6"/>
<keyword evidence="4 5" id="KW-0472">Membrane</keyword>
<dbReference type="SUPFAM" id="SSF103481">
    <property type="entry name" value="Multidrug resistance efflux transporter EmrE"/>
    <property type="match status" value="2"/>
</dbReference>
<dbReference type="Proteomes" id="UP000024816">
    <property type="component" value="Unassembled WGS sequence"/>
</dbReference>
<comment type="subcellular location">
    <subcellularLocation>
        <location evidence="1">Membrane</location>
        <topology evidence="1">Multi-pass membrane protein</topology>
    </subcellularLocation>
</comment>
<dbReference type="eggNOG" id="COG0697">
    <property type="taxonomic scope" value="Bacteria"/>
</dbReference>
<feature type="transmembrane region" description="Helical" evidence="5">
    <location>
        <begin position="200"/>
        <end position="219"/>
    </location>
</feature>
<dbReference type="RefSeq" id="WP_035584599.1">
    <property type="nucleotide sequence ID" value="NZ_ARYJ01000017.1"/>
</dbReference>
<proteinExistence type="predicted"/>
<evidence type="ECO:0000256" key="4">
    <source>
        <dbReference type="ARBA" id="ARBA00023136"/>
    </source>
</evidence>
<feature type="transmembrane region" description="Helical" evidence="5">
    <location>
        <begin position="286"/>
        <end position="302"/>
    </location>
</feature>
<evidence type="ECO:0000256" key="3">
    <source>
        <dbReference type="ARBA" id="ARBA00022989"/>
    </source>
</evidence>
<feature type="domain" description="EamA" evidence="6">
    <location>
        <begin position="171"/>
        <end position="302"/>
    </location>
</feature>
<accession>A0A059F6D6</accession>
<dbReference type="GO" id="GO:0016020">
    <property type="term" value="C:membrane"/>
    <property type="evidence" value="ECO:0007669"/>
    <property type="project" value="UniProtKB-SubCell"/>
</dbReference>
<protein>
    <recommendedName>
        <fullName evidence="6">EamA domain-containing protein</fullName>
    </recommendedName>
</protein>
<evidence type="ECO:0000313" key="7">
    <source>
        <dbReference type="EMBL" id="KCZ83837.1"/>
    </source>
</evidence>
<comment type="caution">
    <text evidence="7">The sequence shown here is derived from an EMBL/GenBank/DDBJ whole genome shotgun (WGS) entry which is preliminary data.</text>
</comment>
<reference evidence="7 8" key="1">
    <citation type="journal article" date="2014" name="Antonie Van Leeuwenhoek">
        <title>Hyphomonas beringensis sp. nov. and Hyphomonas chukchiensis sp. nov., isolated from surface seawater of the Bering Sea and Chukchi Sea.</title>
        <authorList>
            <person name="Li C."/>
            <person name="Lai Q."/>
            <person name="Li G."/>
            <person name="Dong C."/>
            <person name="Wang J."/>
            <person name="Liao Y."/>
            <person name="Shao Z."/>
        </authorList>
    </citation>
    <scope>NUCLEOTIDE SEQUENCE [LARGE SCALE GENOMIC DNA]</scope>
    <source>
        <strain evidence="7 8">VP2</strain>
    </source>
</reference>
<dbReference type="InterPro" id="IPR000620">
    <property type="entry name" value="EamA_dom"/>
</dbReference>
<sequence length="311" mass="32792">MAQQVSQSGRRTASDWALFALLSLMWAGAYQLTRIAVDKGNPDAGLPAAWVLAGRLTIGAAVLWIIMLAMGRRLPPLQDFPRWRTILLMGLTSSTFPFFLITTAQKTVNSSLAALYTAAVPLFVAIGAHLMFRDERLTLGSALGVLTGFAGVAILFGPDALQSLDSASTIAQLMLIGATVFYALSSLLARGAPPMPSISFATGFVTVAAVVTWPFALTVAPSTVNADWTHWAGVVGLGIIPSAIAQALYMLLIARTSATFLSLTGYSIPVMAAVLGFVLFGETQSWHAMLAFALILSGVWLARQGGGDKTA</sequence>
<evidence type="ECO:0000259" key="6">
    <source>
        <dbReference type="Pfam" id="PF00892"/>
    </source>
</evidence>
<keyword evidence="8" id="KW-1185">Reference proteome</keyword>
<feature type="transmembrane region" description="Helical" evidence="5">
    <location>
        <begin position="83"/>
        <end position="101"/>
    </location>
</feature>
<feature type="transmembrane region" description="Helical" evidence="5">
    <location>
        <begin position="113"/>
        <end position="132"/>
    </location>
</feature>
<feature type="transmembrane region" description="Helical" evidence="5">
    <location>
        <begin position="260"/>
        <end position="280"/>
    </location>
</feature>
<dbReference type="PANTHER" id="PTHR32322:SF9">
    <property type="entry name" value="AMINO-ACID METABOLITE EFFLUX PUMP-RELATED"/>
    <property type="match status" value="1"/>
</dbReference>